<evidence type="ECO:0000256" key="8">
    <source>
        <dbReference type="SAM" id="MobiDB-lite"/>
    </source>
</evidence>
<dbReference type="SUPFAM" id="SSF102712">
    <property type="entry name" value="JAB1/MPN domain"/>
    <property type="match status" value="1"/>
</dbReference>
<reference evidence="10" key="2">
    <citation type="submission" date="2021-08" db="EMBL/GenBank/DDBJ databases">
        <authorList>
            <person name="Eriksson T."/>
        </authorList>
    </citation>
    <scope>NUCLEOTIDE SEQUENCE</scope>
    <source>
        <strain evidence="10">Stoneville</strain>
        <tissue evidence="10">Whole head</tissue>
    </source>
</reference>
<gene>
    <name evidence="10" type="ORF">GEV33_010387</name>
</gene>
<feature type="domain" description="MPN" evidence="9">
    <location>
        <begin position="318"/>
        <end position="453"/>
    </location>
</feature>
<feature type="compositionally biased region" description="Low complexity" evidence="8">
    <location>
        <begin position="1042"/>
        <end position="1056"/>
    </location>
</feature>
<accession>A0A8J6LGN0</accession>
<dbReference type="SUPFAM" id="SSF88723">
    <property type="entry name" value="PIN domain-like"/>
    <property type="match status" value="1"/>
</dbReference>
<dbReference type="GO" id="GO:0006508">
    <property type="term" value="P:proteolysis"/>
    <property type="evidence" value="ECO:0007669"/>
    <property type="project" value="UniProtKB-KW"/>
</dbReference>
<comment type="similarity">
    <text evidence="1">Belongs to the constitutive coactivator of PPAR-gamma family.</text>
</comment>
<evidence type="ECO:0000256" key="6">
    <source>
        <dbReference type="ARBA" id="ARBA00023049"/>
    </source>
</evidence>
<dbReference type="InterPro" id="IPR037518">
    <property type="entry name" value="MPN"/>
</dbReference>
<dbReference type="PROSITE" id="PS50249">
    <property type="entry name" value="MPN"/>
    <property type="match status" value="1"/>
</dbReference>
<dbReference type="GO" id="GO:0046872">
    <property type="term" value="F:metal ion binding"/>
    <property type="evidence" value="ECO:0007669"/>
    <property type="project" value="UniProtKB-KW"/>
</dbReference>
<dbReference type="SMART" id="SM00232">
    <property type="entry name" value="JAB_MPN"/>
    <property type="match status" value="1"/>
</dbReference>
<comment type="caution">
    <text evidence="10">The sequence shown here is derived from an EMBL/GenBank/DDBJ whole genome shotgun (WGS) entry which is preliminary data.</text>
</comment>
<comment type="similarity">
    <text evidence="7">Belongs to the peptidase M67 family.</text>
</comment>
<dbReference type="Pfam" id="PF01398">
    <property type="entry name" value="JAB"/>
    <property type="match status" value="1"/>
</dbReference>
<dbReference type="CDD" id="cd18672">
    <property type="entry name" value="PIN_FAM120B-like"/>
    <property type="match status" value="1"/>
</dbReference>
<dbReference type="InterPro" id="IPR000555">
    <property type="entry name" value="JAMM/MPN+_dom"/>
</dbReference>
<keyword evidence="2" id="KW-0645">Protease</keyword>
<dbReference type="FunFam" id="3.40.140.10:FF:000053">
    <property type="entry name" value="MPN domain-containing protein CG4751"/>
    <property type="match status" value="1"/>
</dbReference>
<dbReference type="PANTHER" id="PTHR15976">
    <property type="entry name" value="CONSTITUTIVE COACTIVATOR OF PEROXISOME PROLIFERATOR-ACTIVATED RECEPTOR GAMMA"/>
    <property type="match status" value="1"/>
</dbReference>
<feature type="compositionally biased region" description="Polar residues" evidence="8">
    <location>
        <begin position="1508"/>
        <end position="1527"/>
    </location>
</feature>
<evidence type="ECO:0000313" key="11">
    <source>
        <dbReference type="Proteomes" id="UP000719412"/>
    </source>
</evidence>
<dbReference type="EMBL" id="JABDTM020026075">
    <property type="protein sequence ID" value="KAH0812406.1"/>
    <property type="molecule type" value="Genomic_DNA"/>
</dbReference>
<dbReference type="Gene3D" id="3.40.50.1010">
    <property type="entry name" value="5'-nuclease"/>
    <property type="match status" value="1"/>
</dbReference>
<evidence type="ECO:0000256" key="7">
    <source>
        <dbReference type="ARBA" id="ARBA00061577"/>
    </source>
</evidence>
<feature type="region of interest" description="Disordered" evidence="8">
    <location>
        <begin position="937"/>
        <end position="961"/>
    </location>
</feature>
<feature type="region of interest" description="Disordered" evidence="8">
    <location>
        <begin position="1042"/>
        <end position="1062"/>
    </location>
</feature>
<dbReference type="InterPro" id="IPR026784">
    <property type="entry name" value="Coact_PPARg"/>
</dbReference>
<dbReference type="GO" id="GO:0005634">
    <property type="term" value="C:nucleus"/>
    <property type="evidence" value="ECO:0007669"/>
    <property type="project" value="TreeGrafter"/>
</dbReference>
<dbReference type="Gene3D" id="3.40.140.10">
    <property type="entry name" value="Cytidine Deaminase, domain 2"/>
    <property type="match status" value="1"/>
</dbReference>
<dbReference type="CDD" id="cd08067">
    <property type="entry name" value="MPN_2A_DUB"/>
    <property type="match status" value="1"/>
</dbReference>
<evidence type="ECO:0000256" key="1">
    <source>
        <dbReference type="ARBA" id="ARBA00009495"/>
    </source>
</evidence>
<sequence length="1694" mass="190073">MAEDDEIDILGDFNLDNFLTKSDSGMTPSEVKYYLKNFYMETQTAYSSFNSGIVEDINIVNNLVSDILDDTQIPASIEEVIAAVSTAKPTVHVKQTLKQKTVKIMNQENKKTEIGRVEITTGKGLAVPICEGEEIVKISKDDSDSDVEIDVEDSDELNADKAIIEDVKESPKSEMKKIENENCDSAINSKQQKIYIDLSTLDEPIAKELMSLEKPQAEVNISENYITIAPISREKSSKENKNQLKQNVELGCRPRLKRKFANDGEGGCTLTHDEKGHVINTTIVTEEPVKPKTYIKKPIIRLIYCRPFPEKCPQKYKVKMHLTTLLLMDFHAHTSLTEVMGLVAGTWNPAKNILTISHYEPCRNIASSATHCDMCPISQSKAAELIHSRGLDVLGWFHSHPTFAPEPSQQDLDTQQDVQLWIGSKTPCLGVILSPFSTHGALIASPFRCMVVDKKENFEDQYVPYKFQVELVSNEVDIEGFLGDLQRIFNTPMGVKESRVDFSTPYFQDNSITYLEKYITSIRMHLAKCGTLNKMTCDYIIENISNICSRVFQTHRYSHQVVRDLQNFPLIFRHRSMSHDRSTIITIVISKIQKYEFKMGVHDLQVYLESPSLEGGAVSVDLLKIARNVTQRQQPHNANRKIRPIGNKLKLIVDAENCLDRLYGGYFSDWACGGQWNRMIQFQSLLTRAIERGNIELAVVFNGTIESCRMNEWVAEQANIRQKVGMVLKHINTKATPPPKIWWTPPTCLRSALRMALRHLGVSVMCTMDDHHQEVIAYCREYGFHGLLADDAEYAAFDPPRYFSSENLKLTYKGSLETKEFMVNELTKSLQLTQEQLCVMAALMGNFLLTESDLQDFHKKIGITNIIRENKSPAETNVKILADFVRLLPTPSNMDNLVSVILEYIDEKRASKFRQSVQYYLNGTASGFLKYCPPPVTPKDKKNSVQNNNEISNSKEGDADLEVSGAGFASETTEQEEETLHNYKLATVNLVMSSDYTLDQNGASSNSHNDASHFNGLLNGSIPSANQNLAGTSSGTRVNLLVSSSSSNTSSVPSSPKHSAQNSRIVGGVNLVTPIVSPDVLRTASLRHQKGLMASMILHVLSTQEVRLPCLMEDEGNREFPPIHDIYQSLRQRVYAVLFNLHHLRYVHAKKKESGEIPENAPQPDIVVKEWIYSRSNPYQYPEEVKAEPLPWAVPTLQRLWFGPALDDKRRRMRALLSCLNSDTPLILNTGYVPQHMLIMACVLRYIMSQDKAIMRRHELDAFLCQAFNVDLMNPQYLQELTLSVVTSRGVQLAALFMQGVEMALLANDACGAPLPWLMCCPWLYFDGKLFHHTLNRSAHSKNILEVCENHIERVVKVERMRKAILEGLDVKFAKMPLAPFPGMMRQGLPPPQGLPTMPLPSNRIPAGMRPRPISSRGGQLQVAGVVVGSWGANYGYQQNMRQQNALVGGYQGRGRGMMGPGASNFSQQNLPRGRGQQRKPGPPTFQVNKRNNTNKKRNNTNKPNKNQTSQEQHSVTVKTESGSDKQPCSCCVDPCCIPCCDFPFAQVVMTCPPPIMAPTRPEPVKPLQLPCPPCCSNEMTPEEAEATRYDNFYNNYNIDWHNDSPSWKNNCNTSCCTPAKRQGQTVDGKSPCCDECPKPNNDCCPLPGCPTGFKPCTMKLFPPPCCHPCGVWCAEIQPCPPKPKKKNRSCCSG</sequence>
<feature type="region of interest" description="Disordered" evidence="8">
    <location>
        <begin position="1452"/>
        <end position="1527"/>
    </location>
</feature>
<evidence type="ECO:0000256" key="5">
    <source>
        <dbReference type="ARBA" id="ARBA00022833"/>
    </source>
</evidence>
<evidence type="ECO:0000313" key="10">
    <source>
        <dbReference type="EMBL" id="KAH0812406.1"/>
    </source>
</evidence>
<keyword evidence="11" id="KW-1185">Reference proteome</keyword>
<proteinExistence type="inferred from homology"/>
<name>A0A8J6LGN0_TENMO</name>
<dbReference type="PANTHER" id="PTHR15976:SF16">
    <property type="entry name" value="ASTEROID DOMAIN-CONTAINING PROTEIN"/>
    <property type="match status" value="1"/>
</dbReference>
<evidence type="ECO:0000256" key="3">
    <source>
        <dbReference type="ARBA" id="ARBA00022723"/>
    </source>
</evidence>
<protein>
    <recommendedName>
        <fullName evidence="9">MPN domain-containing protein</fullName>
    </recommendedName>
</protein>
<evidence type="ECO:0000259" key="9">
    <source>
        <dbReference type="PROSITE" id="PS50249"/>
    </source>
</evidence>
<keyword evidence="3" id="KW-0479">Metal-binding</keyword>
<evidence type="ECO:0000256" key="2">
    <source>
        <dbReference type="ARBA" id="ARBA00022670"/>
    </source>
</evidence>
<dbReference type="Proteomes" id="UP000719412">
    <property type="component" value="Unassembled WGS sequence"/>
</dbReference>
<dbReference type="GO" id="GO:0008237">
    <property type="term" value="F:metallopeptidase activity"/>
    <property type="evidence" value="ECO:0007669"/>
    <property type="project" value="UniProtKB-KW"/>
</dbReference>
<dbReference type="FunFam" id="3.40.50.1010:FF:000009">
    <property type="entry name" value="Constitutive coactivator of PPAR-gamma-like protein 1"/>
    <property type="match status" value="1"/>
</dbReference>
<keyword evidence="6" id="KW-0482">Metalloprotease</keyword>
<keyword evidence="5" id="KW-0862">Zinc</keyword>
<reference evidence="10" key="1">
    <citation type="journal article" date="2020" name="J Insects Food Feed">
        <title>The yellow mealworm (Tenebrio molitor) genome: a resource for the emerging insects as food and feed industry.</title>
        <authorList>
            <person name="Eriksson T."/>
            <person name="Andere A."/>
            <person name="Kelstrup H."/>
            <person name="Emery V."/>
            <person name="Picard C."/>
        </authorList>
    </citation>
    <scope>NUCLEOTIDE SEQUENCE</scope>
    <source>
        <strain evidence="10">Stoneville</strain>
        <tissue evidence="10">Whole head</tissue>
    </source>
</reference>
<organism evidence="10 11">
    <name type="scientific">Tenebrio molitor</name>
    <name type="common">Yellow mealworm beetle</name>
    <dbReference type="NCBI Taxonomy" id="7067"/>
    <lineage>
        <taxon>Eukaryota</taxon>
        <taxon>Metazoa</taxon>
        <taxon>Ecdysozoa</taxon>
        <taxon>Arthropoda</taxon>
        <taxon>Hexapoda</taxon>
        <taxon>Insecta</taxon>
        <taxon>Pterygota</taxon>
        <taxon>Neoptera</taxon>
        <taxon>Endopterygota</taxon>
        <taxon>Coleoptera</taxon>
        <taxon>Polyphaga</taxon>
        <taxon>Cucujiformia</taxon>
        <taxon>Tenebrionidae</taxon>
        <taxon>Tenebrio</taxon>
    </lineage>
</organism>
<keyword evidence="4" id="KW-0378">Hydrolase</keyword>
<dbReference type="InterPro" id="IPR029060">
    <property type="entry name" value="PIN-like_dom_sf"/>
</dbReference>
<evidence type="ECO:0000256" key="4">
    <source>
        <dbReference type="ARBA" id="ARBA00022801"/>
    </source>
</evidence>